<dbReference type="GO" id="GO:0016651">
    <property type="term" value="F:oxidoreductase activity, acting on NAD(P)H"/>
    <property type="evidence" value="ECO:0007669"/>
    <property type="project" value="UniProtKB-ARBA"/>
</dbReference>
<keyword evidence="3" id="KW-1185">Reference proteome</keyword>
<dbReference type="InterPro" id="IPR029039">
    <property type="entry name" value="Flavoprotein-like_sf"/>
</dbReference>
<dbReference type="Gene3D" id="3.40.50.360">
    <property type="match status" value="1"/>
</dbReference>
<dbReference type="PANTHER" id="PTHR38030">
    <property type="entry name" value="PROTOPORPHYRINOGEN IX DEHYDROGENASE [MENAQUINONE]"/>
    <property type="match status" value="1"/>
</dbReference>
<dbReference type="InterPro" id="IPR026816">
    <property type="entry name" value="Flavodoxin_dom"/>
</dbReference>
<organism evidence="2 3">
    <name type="scientific">Vallitalea pronyensis</name>
    <dbReference type="NCBI Taxonomy" id="1348613"/>
    <lineage>
        <taxon>Bacteria</taxon>
        <taxon>Bacillati</taxon>
        <taxon>Bacillota</taxon>
        <taxon>Clostridia</taxon>
        <taxon>Lachnospirales</taxon>
        <taxon>Vallitaleaceae</taxon>
        <taxon>Vallitalea</taxon>
    </lineage>
</organism>
<dbReference type="Proteomes" id="UP000683246">
    <property type="component" value="Chromosome"/>
</dbReference>
<evidence type="ECO:0000313" key="2">
    <source>
        <dbReference type="EMBL" id="QUI23417.1"/>
    </source>
</evidence>
<dbReference type="GO" id="GO:0070819">
    <property type="term" value="F:menaquinone-dependent protoporphyrinogen oxidase activity"/>
    <property type="evidence" value="ECO:0007669"/>
    <property type="project" value="TreeGrafter"/>
</dbReference>
<sequence>MDRKALIAYASKHGSTREIAERIRSLLKEKGVIFNIASIENVKKISDYSDVILGSALYIGRWDKRMVKFVKKNQEQLHGKRVWFFSSGPTEINELPEDMNAKHMSSSIKEIINFISPVDMACFPGCIDIEKLSIFEKWIVNKVDAPIGDYRDWTCIETWADNISKELNIK</sequence>
<dbReference type="Pfam" id="PF12724">
    <property type="entry name" value="Flavodoxin_5"/>
    <property type="match status" value="1"/>
</dbReference>
<dbReference type="InterPro" id="IPR008254">
    <property type="entry name" value="Flavodoxin/NO_synth"/>
</dbReference>
<dbReference type="RefSeq" id="WP_212694102.1">
    <property type="nucleotide sequence ID" value="NZ_CP058649.1"/>
</dbReference>
<name>A0A8J8MK99_9FIRM</name>
<reference evidence="2" key="1">
    <citation type="submission" date="2020-07" db="EMBL/GenBank/DDBJ databases">
        <title>Vallitalea pronyensis genome.</title>
        <authorList>
            <person name="Postec A."/>
        </authorList>
    </citation>
    <scope>NUCLEOTIDE SEQUENCE</scope>
    <source>
        <strain evidence="2">FatNI3</strain>
    </source>
</reference>
<evidence type="ECO:0000259" key="1">
    <source>
        <dbReference type="PROSITE" id="PS50902"/>
    </source>
</evidence>
<dbReference type="GO" id="GO:0010181">
    <property type="term" value="F:FMN binding"/>
    <property type="evidence" value="ECO:0007669"/>
    <property type="project" value="InterPro"/>
</dbReference>
<dbReference type="GO" id="GO:0006783">
    <property type="term" value="P:heme biosynthetic process"/>
    <property type="evidence" value="ECO:0007669"/>
    <property type="project" value="TreeGrafter"/>
</dbReference>
<dbReference type="KEGG" id="vpy:HZI73_14475"/>
<evidence type="ECO:0000313" key="3">
    <source>
        <dbReference type="Proteomes" id="UP000683246"/>
    </source>
</evidence>
<gene>
    <name evidence="2" type="ORF">HZI73_14475</name>
</gene>
<dbReference type="InterPro" id="IPR052200">
    <property type="entry name" value="Protoporphyrinogen_IX_DH"/>
</dbReference>
<dbReference type="AlphaFoldDB" id="A0A8J8MK99"/>
<feature type="domain" description="Flavodoxin-like" evidence="1">
    <location>
        <begin position="5"/>
        <end position="164"/>
    </location>
</feature>
<accession>A0A8J8MK99</accession>
<proteinExistence type="predicted"/>
<dbReference type="PROSITE" id="PS50902">
    <property type="entry name" value="FLAVODOXIN_LIKE"/>
    <property type="match status" value="1"/>
</dbReference>
<dbReference type="EMBL" id="CP058649">
    <property type="protein sequence ID" value="QUI23417.1"/>
    <property type="molecule type" value="Genomic_DNA"/>
</dbReference>
<dbReference type="PANTHER" id="PTHR38030:SF2">
    <property type="entry name" value="PROTOPORPHYRINOGEN IX DEHYDROGENASE [QUINONE]"/>
    <property type="match status" value="1"/>
</dbReference>
<protein>
    <submittedName>
        <fullName evidence="2">Flavodoxin domain-containing protein</fullName>
    </submittedName>
</protein>
<dbReference type="SUPFAM" id="SSF52218">
    <property type="entry name" value="Flavoproteins"/>
    <property type="match status" value="1"/>
</dbReference>